<protein>
    <recommendedName>
        <fullName evidence="3">Protein kinase 2B, chloroplastic-like</fullName>
    </recommendedName>
</protein>
<sequence length="308" mass="34696">MQEVELAEPSNLSFHGVSAMERRNEEEINEVPIPHFLKPLDFKICGPVTTVFDTTENRASQATSLRALENQVGQIASALSSRLQGAMPKKEHCKAIILRSGTQLPEVINDAVVEEDSSDFIHGTNLEPFVEQSTTEKVKQNNVEVEPTRVANRNAMAKQPQQVVGRPLLPFSQQFQKSKQDFQFKNFLELTDCSYAHLEGKIEEVLVRVGKFIFPVDFVILECEANKEVPIILGRPFLATGRTLIDVQKGELTIRVNDQQITFNVFDAMKCTDENEKCHAIGFLDSAVEKEFANFVTKILMMMEIHLS</sequence>
<dbReference type="PANTHER" id="PTHR33067">
    <property type="entry name" value="RNA-DIRECTED DNA POLYMERASE-RELATED"/>
    <property type="match status" value="1"/>
</dbReference>
<dbReference type="AlphaFoldDB" id="A0A5B6VQI7"/>
<evidence type="ECO:0008006" key="3">
    <source>
        <dbReference type="Google" id="ProtNLM"/>
    </source>
</evidence>
<accession>A0A5B6VQI7</accession>
<dbReference type="Gene3D" id="2.40.70.10">
    <property type="entry name" value="Acid Proteases"/>
    <property type="match status" value="1"/>
</dbReference>
<evidence type="ECO:0000313" key="2">
    <source>
        <dbReference type="Proteomes" id="UP000325315"/>
    </source>
</evidence>
<name>A0A5B6VQI7_9ROSI</name>
<proteinExistence type="predicted"/>
<comment type="caution">
    <text evidence="1">The sequence shown here is derived from an EMBL/GenBank/DDBJ whole genome shotgun (WGS) entry which is preliminary data.</text>
</comment>
<dbReference type="EMBL" id="SMMG02000006">
    <property type="protein sequence ID" value="KAA3471225.1"/>
    <property type="molecule type" value="Genomic_DNA"/>
</dbReference>
<keyword evidence="2" id="KW-1185">Reference proteome</keyword>
<reference evidence="2" key="1">
    <citation type="journal article" date="2019" name="Plant Biotechnol. J.">
        <title>Genome sequencing of the Australian wild diploid species Gossypium australe highlights disease resistance and delayed gland morphogenesis.</title>
        <authorList>
            <person name="Cai Y."/>
            <person name="Cai X."/>
            <person name="Wang Q."/>
            <person name="Wang P."/>
            <person name="Zhang Y."/>
            <person name="Cai C."/>
            <person name="Xu Y."/>
            <person name="Wang K."/>
            <person name="Zhou Z."/>
            <person name="Wang C."/>
            <person name="Geng S."/>
            <person name="Li B."/>
            <person name="Dong Q."/>
            <person name="Hou Y."/>
            <person name="Wang H."/>
            <person name="Ai P."/>
            <person name="Liu Z."/>
            <person name="Yi F."/>
            <person name="Sun M."/>
            <person name="An G."/>
            <person name="Cheng J."/>
            <person name="Zhang Y."/>
            <person name="Shi Q."/>
            <person name="Xie Y."/>
            <person name="Shi X."/>
            <person name="Chang Y."/>
            <person name="Huang F."/>
            <person name="Chen Y."/>
            <person name="Hong S."/>
            <person name="Mi L."/>
            <person name="Sun Q."/>
            <person name="Zhang L."/>
            <person name="Zhou B."/>
            <person name="Peng R."/>
            <person name="Zhang X."/>
            <person name="Liu F."/>
        </authorList>
    </citation>
    <scope>NUCLEOTIDE SEQUENCE [LARGE SCALE GENOMIC DNA]</scope>
    <source>
        <strain evidence="2">cv. PA1801</strain>
    </source>
</reference>
<dbReference type="InterPro" id="IPR021109">
    <property type="entry name" value="Peptidase_aspartic_dom_sf"/>
</dbReference>
<dbReference type="OrthoDB" id="1002264at2759"/>
<gene>
    <name evidence="1" type="ORF">EPI10_016866</name>
</gene>
<dbReference type="PANTHER" id="PTHR33067:SF32">
    <property type="entry name" value="ASPARTIC PEPTIDASE DDI1-TYPE DOMAIN-CONTAINING PROTEIN"/>
    <property type="match status" value="1"/>
</dbReference>
<dbReference type="Proteomes" id="UP000325315">
    <property type="component" value="Unassembled WGS sequence"/>
</dbReference>
<organism evidence="1 2">
    <name type="scientific">Gossypium australe</name>
    <dbReference type="NCBI Taxonomy" id="47621"/>
    <lineage>
        <taxon>Eukaryota</taxon>
        <taxon>Viridiplantae</taxon>
        <taxon>Streptophyta</taxon>
        <taxon>Embryophyta</taxon>
        <taxon>Tracheophyta</taxon>
        <taxon>Spermatophyta</taxon>
        <taxon>Magnoliopsida</taxon>
        <taxon>eudicotyledons</taxon>
        <taxon>Gunneridae</taxon>
        <taxon>Pentapetalae</taxon>
        <taxon>rosids</taxon>
        <taxon>malvids</taxon>
        <taxon>Malvales</taxon>
        <taxon>Malvaceae</taxon>
        <taxon>Malvoideae</taxon>
        <taxon>Gossypium</taxon>
    </lineage>
</organism>
<evidence type="ECO:0000313" key="1">
    <source>
        <dbReference type="EMBL" id="KAA3471225.1"/>
    </source>
</evidence>